<accession>A0ABR7M195</accession>
<comment type="caution">
    <text evidence="2">The sequence shown here is derived from an EMBL/GenBank/DDBJ whole genome shotgun (WGS) entry which is preliminary data.</text>
</comment>
<feature type="domain" description="HTH marR-type" evidence="1">
    <location>
        <begin position="11"/>
        <end position="147"/>
    </location>
</feature>
<keyword evidence="3" id="KW-1185">Reference proteome</keyword>
<evidence type="ECO:0000313" key="2">
    <source>
        <dbReference type="EMBL" id="MBC6470368.1"/>
    </source>
</evidence>
<gene>
    <name evidence="2" type="ORF">HKK74_33480</name>
</gene>
<dbReference type="PANTHER" id="PTHR33164">
    <property type="entry name" value="TRANSCRIPTIONAL REGULATOR, MARR FAMILY"/>
    <property type="match status" value="1"/>
</dbReference>
<dbReference type="SMART" id="SM00347">
    <property type="entry name" value="HTH_MARR"/>
    <property type="match status" value="1"/>
</dbReference>
<name>A0ABR7M195_9ACTN</name>
<reference evidence="2 3" key="1">
    <citation type="submission" date="2020-06" db="EMBL/GenBank/DDBJ databases">
        <title>Actinomadura xiongansis sp. nov., isolated from soil of Baiyangdian.</title>
        <authorList>
            <person name="Zhang X."/>
        </authorList>
    </citation>
    <scope>NUCLEOTIDE SEQUENCE [LARGE SCALE GENOMIC DNA]</scope>
    <source>
        <strain evidence="2 3">HBUM206468</strain>
    </source>
</reference>
<dbReference type="PROSITE" id="PS50995">
    <property type="entry name" value="HTH_MARR_2"/>
    <property type="match status" value="1"/>
</dbReference>
<dbReference type="InterPro" id="IPR000835">
    <property type="entry name" value="HTH_MarR-typ"/>
</dbReference>
<dbReference type="PRINTS" id="PR00598">
    <property type="entry name" value="HTHMARR"/>
</dbReference>
<evidence type="ECO:0000313" key="3">
    <source>
        <dbReference type="Proteomes" id="UP000805614"/>
    </source>
</evidence>
<dbReference type="SUPFAM" id="SSF46785">
    <property type="entry name" value="Winged helix' DNA-binding domain"/>
    <property type="match status" value="1"/>
</dbReference>
<dbReference type="InterPro" id="IPR036388">
    <property type="entry name" value="WH-like_DNA-bd_sf"/>
</dbReference>
<dbReference type="Proteomes" id="UP000805614">
    <property type="component" value="Unassembled WGS sequence"/>
</dbReference>
<dbReference type="Gene3D" id="1.10.10.10">
    <property type="entry name" value="Winged helix-like DNA-binding domain superfamily/Winged helix DNA-binding domain"/>
    <property type="match status" value="1"/>
</dbReference>
<dbReference type="PANTHER" id="PTHR33164:SF99">
    <property type="entry name" value="MARR FAMILY REGULATORY PROTEIN"/>
    <property type="match status" value="1"/>
</dbReference>
<dbReference type="InterPro" id="IPR036390">
    <property type="entry name" value="WH_DNA-bd_sf"/>
</dbReference>
<dbReference type="EMBL" id="JABVEC010000040">
    <property type="protein sequence ID" value="MBC6470368.1"/>
    <property type="molecule type" value="Genomic_DNA"/>
</dbReference>
<protein>
    <submittedName>
        <fullName evidence="2">MarR family transcriptional regulator</fullName>
    </submittedName>
</protein>
<organism evidence="2 3">
    <name type="scientific">Actinomadura alba</name>
    <dbReference type="NCBI Taxonomy" id="406431"/>
    <lineage>
        <taxon>Bacteria</taxon>
        <taxon>Bacillati</taxon>
        <taxon>Actinomycetota</taxon>
        <taxon>Actinomycetes</taxon>
        <taxon>Streptosporangiales</taxon>
        <taxon>Thermomonosporaceae</taxon>
        <taxon>Actinomadura</taxon>
    </lineage>
</organism>
<dbReference type="InterPro" id="IPR039422">
    <property type="entry name" value="MarR/SlyA-like"/>
</dbReference>
<sequence length="171" mass="19449">MSRPRWLNDDEQGAWRAFYAASRVLFDQLDRELQRDSDMPHAYYEILVVLSEVPGRELRMRELAELTRSSPSRLSHAVSRLEGRGWVRRRECPDDKRGQLAMLTDEGMAALVEAAPGHVEGVRTHLFDRLTPQQVDQLRAICEAVVEPLVPDHPLLRREGLGTSAGRKEGP</sequence>
<dbReference type="RefSeq" id="WP_187247408.1">
    <property type="nucleotide sequence ID" value="NZ_BAAAOK010000001.1"/>
</dbReference>
<evidence type="ECO:0000259" key="1">
    <source>
        <dbReference type="PROSITE" id="PS50995"/>
    </source>
</evidence>
<dbReference type="Pfam" id="PF12802">
    <property type="entry name" value="MarR_2"/>
    <property type="match status" value="1"/>
</dbReference>
<proteinExistence type="predicted"/>